<dbReference type="SMART" id="SM00458">
    <property type="entry name" value="RICIN"/>
    <property type="match status" value="1"/>
</dbReference>
<accession>A0A0N7F4P2</accession>
<dbReference type="EMBL" id="CP012752">
    <property type="protein sequence ID" value="ALG11983.1"/>
    <property type="molecule type" value="Genomic_DNA"/>
</dbReference>
<dbReference type="AlphaFoldDB" id="A0A0N7F4P2"/>
<dbReference type="PROSITE" id="PS50231">
    <property type="entry name" value="RICIN_B_LECTIN"/>
    <property type="match status" value="1"/>
</dbReference>
<name>A0A0N7F4P2_9PSEU</name>
<keyword evidence="3" id="KW-1185">Reference proteome</keyword>
<reference evidence="2 3" key="1">
    <citation type="submission" date="2015-07" db="EMBL/GenBank/DDBJ databases">
        <title>Genome sequencing of Kibdelosporangium phytohabitans.</title>
        <authorList>
            <person name="Qin S."/>
            <person name="Xing K."/>
        </authorList>
    </citation>
    <scope>NUCLEOTIDE SEQUENCE [LARGE SCALE GENOMIC DNA]</scope>
    <source>
        <strain evidence="2 3">KLBMP1111</strain>
    </source>
</reference>
<evidence type="ECO:0000313" key="2">
    <source>
        <dbReference type="EMBL" id="ALG11983.1"/>
    </source>
</evidence>
<sequence length="178" mass="19466">MAVFAAVSLIIGVVNAPAYSSQAGSGAGRAGVVGVSPANLDGPWHIVNRHSGKCLAVNWASGDERAWVVQHTCEYNAPYNEDWYFDGSRIINRNSGKCLAINWGSHDERMVAVQLSCDNSAPQNWTREVLGNGYSHFVNGNSGKCLAINWASGDERAWAVQHTCEYNAPYNEEWLVTY</sequence>
<dbReference type="Gene3D" id="2.80.10.50">
    <property type="match status" value="2"/>
</dbReference>
<dbReference type="Proteomes" id="UP000063699">
    <property type="component" value="Chromosome"/>
</dbReference>
<organism evidence="2 3">
    <name type="scientific">Kibdelosporangium phytohabitans</name>
    <dbReference type="NCBI Taxonomy" id="860235"/>
    <lineage>
        <taxon>Bacteria</taxon>
        <taxon>Bacillati</taxon>
        <taxon>Actinomycetota</taxon>
        <taxon>Actinomycetes</taxon>
        <taxon>Pseudonocardiales</taxon>
        <taxon>Pseudonocardiaceae</taxon>
        <taxon>Kibdelosporangium</taxon>
    </lineage>
</organism>
<protein>
    <recommendedName>
        <fullName evidence="1">Ricin B lectin domain-containing protein</fullName>
    </recommendedName>
</protein>
<evidence type="ECO:0000259" key="1">
    <source>
        <dbReference type="SMART" id="SM00458"/>
    </source>
</evidence>
<proteinExistence type="predicted"/>
<dbReference type="SUPFAM" id="SSF50370">
    <property type="entry name" value="Ricin B-like lectins"/>
    <property type="match status" value="1"/>
</dbReference>
<dbReference type="CDD" id="cd00161">
    <property type="entry name" value="beta-trefoil_Ricin-like"/>
    <property type="match status" value="1"/>
</dbReference>
<dbReference type="Pfam" id="PF14200">
    <property type="entry name" value="RicinB_lectin_2"/>
    <property type="match status" value="1"/>
</dbReference>
<dbReference type="InterPro" id="IPR035992">
    <property type="entry name" value="Ricin_B-like_lectins"/>
</dbReference>
<evidence type="ECO:0000313" key="3">
    <source>
        <dbReference type="Proteomes" id="UP000063699"/>
    </source>
</evidence>
<dbReference type="KEGG" id="kphy:AOZ06_38520"/>
<feature type="domain" description="Ricin B lectin" evidence="1">
    <location>
        <begin position="41"/>
        <end position="177"/>
    </location>
</feature>
<dbReference type="InterPro" id="IPR000772">
    <property type="entry name" value="Ricin_B_lectin"/>
</dbReference>
<dbReference type="STRING" id="860235.AOZ06_38520"/>
<gene>
    <name evidence="2" type="ORF">AOZ06_38520</name>
</gene>